<protein>
    <recommendedName>
        <fullName evidence="4 6">dTDP-4-dehydrorhamnose reductase</fullName>
        <ecNumber evidence="3 6">1.1.1.133</ecNumber>
    </recommendedName>
</protein>
<dbReference type="GO" id="GO:0005829">
    <property type="term" value="C:cytosol"/>
    <property type="evidence" value="ECO:0007669"/>
    <property type="project" value="TreeGrafter"/>
</dbReference>
<dbReference type="InterPro" id="IPR029903">
    <property type="entry name" value="RmlD-like-bd"/>
</dbReference>
<keyword evidence="6" id="KW-0560">Oxidoreductase</keyword>
<dbReference type="PANTHER" id="PTHR10491:SF4">
    <property type="entry name" value="METHIONINE ADENOSYLTRANSFERASE 2 SUBUNIT BETA"/>
    <property type="match status" value="1"/>
</dbReference>
<evidence type="ECO:0000256" key="5">
    <source>
        <dbReference type="ARBA" id="ARBA00048200"/>
    </source>
</evidence>
<evidence type="ECO:0000256" key="4">
    <source>
        <dbReference type="ARBA" id="ARBA00017099"/>
    </source>
</evidence>
<keyword evidence="6" id="KW-0521">NADP</keyword>
<proteinExistence type="inferred from homology"/>
<dbReference type="Proteomes" id="UP000271700">
    <property type="component" value="Unassembled WGS sequence"/>
</dbReference>
<organism evidence="8 9">
    <name type="scientific">Ruegeria conchae</name>
    <dbReference type="NCBI Taxonomy" id="981384"/>
    <lineage>
        <taxon>Bacteria</taxon>
        <taxon>Pseudomonadati</taxon>
        <taxon>Pseudomonadota</taxon>
        <taxon>Alphaproteobacteria</taxon>
        <taxon>Rhodobacterales</taxon>
        <taxon>Roseobacteraceae</taxon>
        <taxon>Ruegeria</taxon>
    </lineage>
</organism>
<name>A0A497ZHU2_9RHOB</name>
<gene>
    <name evidence="8" type="ORF">CLV75_2483</name>
</gene>
<dbReference type="Pfam" id="PF04321">
    <property type="entry name" value="RmlD_sub_bind"/>
    <property type="match status" value="1"/>
</dbReference>
<dbReference type="GO" id="GO:0019305">
    <property type="term" value="P:dTDP-rhamnose biosynthetic process"/>
    <property type="evidence" value="ECO:0007669"/>
    <property type="project" value="UniProtKB-UniPathway"/>
</dbReference>
<comment type="similarity">
    <text evidence="2 6">Belongs to the dTDP-4-dehydrorhamnose reductase family.</text>
</comment>
<dbReference type="RefSeq" id="WP_010442192.1">
    <property type="nucleotide sequence ID" value="NZ_AEYW01000014.1"/>
</dbReference>
<dbReference type="InterPro" id="IPR005913">
    <property type="entry name" value="dTDP_dehydrorham_reduct"/>
</dbReference>
<dbReference type="AlphaFoldDB" id="A0A497ZHU2"/>
<evidence type="ECO:0000256" key="6">
    <source>
        <dbReference type="RuleBase" id="RU364082"/>
    </source>
</evidence>
<evidence type="ECO:0000256" key="2">
    <source>
        <dbReference type="ARBA" id="ARBA00010944"/>
    </source>
</evidence>
<comment type="cofactor">
    <cofactor evidence="6">
        <name>Mg(2+)</name>
        <dbReference type="ChEBI" id="CHEBI:18420"/>
    </cofactor>
    <text evidence="6">Binds 1 Mg(2+) ion per monomer.</text>
</comment>
<comment type="function">
    <text evidence="6">Catalyzes the reduction of dTDP-6-deoxy-L-lyxo-4-hexulose to yield dTDP-L-rhamnose.</text>
</comment>
<dbReference type="OrthoDB" id="9803892at2"/>
<dbReference type="GO" id="GO:0008831">
    <property type="term" value="F:dTDP-4-dehydrorhamnose reductase activity"/>
    <property type="evidence" value="ECO:0007669"/>
    <property type="project" value="UniProtKB-EC"/>
</dbReference>
<feature type="domain" description="RmlD-like substrate binding" evidence="7">
    <location>
        <begin position="1"/>
        <end position="282"/>
    </location>
</feature>
<dbReference type="PANTHER" id="PTHR10491">
    <property type="entry name" value="DTDP-4-DEHYDRORHAMNOSE REDUCTASE"/>
    <property type="match status" value="1"/>
</dbReference>
<comment type="catalytic activity">
    <reaction evidence="5 6">
        <text>dTDP-beta-L-rhamnose + NADP(+) = dTDP-4-dehydro-beta-L-rhamnose + NADPH + H(+)</text>
        <dbReference type="Rhea" id="RHEA:21796"/>
        <dbReference type="ChEBI" id="CHEBI:15378"/>
        <dbReference type="ChEBI" id="CHEBI:57510"/>
        <dbReference type="ChEBI" id="CHEBI:57783"/>
        <dbReference type="ChEBI" id="CHEBI:58349"/>
        <dbReference type="ChEBI" id="CHEBI:62830"/>
        <dbReference type="EC" id="1.1.1.133"/>
    </reaction>
</comment>
<dbReference type="EC" id="1.1.1.133" evidence="3 6"/>
<comment type="pathway">
    <text evidence="1 6">Carbohydrate biosynthesis; dTDP-L-rhamnose biosynthesis.</text>
</comment>
<evidence type="ECO:0000313" key="8">
    <source>
        <dbReference type="EMBL" id="RLK07362.1"/>
    </source>
</evidence>
<dbReference type="Gene3D" id="3.40.50.720">
    <property type="entry name" value="NAD(P)-binding Rossmann-like Domain"/>
    <property type="match status" value="1"/>
</dbReference>
<sequence>MKALVFGYTGQVASELHRRAGVHGVTLEALDRSRADLSDPVACAEIIRRADADVIINAAAYTAVDEAEKEPDLAQLINGDAPGAMARAAAARGLPFLHISTDYVFDGSGRTPHAIKDSTSPLGVYGRTKLEGERRIAEAGGWHAILRTSWVFSAHGKNFVKTILRLAENRDTLSIVADQIGGPTPAADIAETLLAIAKAAPAFEGGVFHYAGAPDVSWADFAREIVSQAGLASQVNDIQTADYPTQATRPLNSRLDCSRLMEILNIPQPDWKAGLTDVLAELNALSD</sequence>
<dbReference type="STRING" id="981384.GCA_000192475_01330"/>
<dbReference type="UniPathway" id="UPA00124"/>
<dbReference type="CDD" id="cd05254">
    <property type="entry name" value="dTDP_HR_like_SDR_e"/>
    <property type="match status" value="1"/>
</dbReference>
<evidence type="ECO:0000313" key="9">
    <source>
        <dbReference type="Proteomes" id="UP000271700"/>
    </source>
</evidence>
<evidence type="ECO:0000256" key="3">
    <source>
        <dbReference type="ARBA" id="ARBA00012929"/>
    </source>
</evidence>
<evidence type="ECO:0000256" key="1">
    <source>
        <dbReference type="ARBA" id="ARBA00004781"/>
    </source>
</evidence>
<dbReference type="EMBL" id="RCCT01000003">
    <property type="protein sequence ID" value="RLK07362.1"/>
    <property type="molecule type" value="Genomic_DNA"/>
</dbReference>
<evidence type="ECO:0000259" key="7">
    <source>
        <dbReference type="Pfam" id="PF04321"/>
    </source>
</evidence>
<keyword evidence="9" id="KW-1185">Reference proteome</keyword>
<dbReference type="InterPro" id="IPR036291">
    <property type="entry name" value="NAD(P)-bd_dom_sf"/>
</dbReference>
<accession>A0A497ZHU2</accession>
<dbReference type="SUPFAM" id="SSF51735">
    <property type="entry name" value="NAD(P)-binding Rossmann-fold domains"/>
    <property type="match status" value="1"/>
</dbReference>
<dbReference type="Gene3D" id="3.90.25.10">
    <property type="entry name" value="UDP-galactose 4-epimerase, domain 1"/>
    <property type="match status" value="1"/>
</dbReference>
<comment type="caution">
    <text evidence="8">The sequence shown here is derived from an EMBL/GenBank/DDBJ whole genome shotgun (WGS) entry which is preliminary data.</text>
</comment>
<reference evidence="8 9" key="1">
    <citation type="submission" date="2018-10" db="EMBL/GenBank/DDBJ databases">
        <title>Genomic Encyclopedia of Archaeal and Bacterial Type Strains, Phase II (KMG-II): from individual species to whole genera.</title>
        <authorList>
            <person name="Goeker M."/>
        </authorList>
    </citation>
    <scope>NUCLEOTIDE SEQUENCE [LARGE SCALE GENOMIC DNA]</scope>
    <source>
        <strain evidence="8 9">DSM 29317</strain>
    </source>
</reference>
<dbReference type="NCBIfam" id="TIGR01214">
    <property type="entry name" value="rmlD"/>
    <property type="match status" value="1"/>
</dbReference>